<dbReference type="AlphaFoldDB" id="A0A9P5X0B9"/>
<evidence type="ECO:0000313" key="3">
    <source>
        <dbReference type="EMBL" id="KAF9442309.1"/>
    </source>
</evidence>
<comment type="caution">
    <text evidence="3">The sequence shown here is derived from an EMBL/GenBank/DDBJ whole genome shotgun (WGS) entry which is preliminary data.</text>
</comment>
<evidence type="ECO:0000256" key="1">
    <source>
        <dbReference type="SAM" id="Phobius"/>
    </source>
</evidence>
<protein>
    <submittedName>
        <fullName evidence="3">Uncharacterized protein</fullName>
    </submittedName>
</protein>
<evidence type="ECO:0000256" key="2">
    <source>
        <dbReference type="SAM" id="SignalP"/>
    </source>
</evidence>
<organism evidence="3 4">
    <name type="scientific">Macrolepiota fuliginosa MF-IS2</name>
    <dbReference type="NCBI Taxonomy" id="1400762"/>
    <lineage>
        <taxon>Eukaryota</taxon>
        <taxon>Fungi</taxon>
        <taxon>Dikarya</taxon>
        <taxon>Basidiomycota</taxon>
        <taxon>Agaricomycotina</taxon>
        <taxon>Agaricomycetes</taxon>
        <taxon>Agaricomycetidae</taxon>
        <taxon>Agaricales</taxon>
        <taxon>Agaricineae</taxon>
        <taxon>Agaricaceae</taxon>
        <taxon>Macrolepiota</taxon>
    </lineage>
</organism>
<keyword evidence="1" id="KW-1133">Transmembrane helix</keyword>
<dbReference type="EMBL" id="MU151658">
    <property type="protein sequence ID" value="KAF9442309.1"/>
    <property type="molecule type" value="Genomic_DNA"/>
</dbReference>
<feature type="signal peptide" evidence="2">
    <location>
        <begin position="1"/>
        <end position="18"/>
    </location>
</feature>
<keyword evidence="1" id="KW-0812">Transmembrane</keyword>
<accession>A0A9P5X0B9</accession>
<reference evidence="3" key="1">
    <citation type="submission" date="2020-11" db="EMBL/GenBank/DDBJ databases">
        <authorList>
            <consortium name="DOE Joint Genome Institute"/>
            <person name="Ahrendt S."/>
            <person name="Riley R."/>
            <person name="Andreopoulos W."/>
            <person name="Labutti K."/>
            <person name="Pangilinan J."/>
            <person name="Ruiz-Duenas F.J."/>
            <person name="Barrasa J.M."/>
            <person name="Sanchez-Garcia M."/>
            <person name="Camarero S."/>
            <person name="Miyauchi S."/>
            <person name="Serrano A."/>
            <person name="Linde D."/>
            <person name="Babiker R."/>
            <person name="Drula E."/>
            <person name="Ayuso-Fernandez I."/>
            <person name="Pacheco R."/>
            <person name="Padilla G."/>
            <person name="Ferreira P."/>
            <person name="Barriuso J."/>
            <person name="Kellner H."/>
            <person name="Castanera R."/>
            <person name="Alfaro M."/>
            <person name="Ramirez L."/>
            <person name="Pisabarro A.G."/>
            <person name="Kuo A."/>
            <person name="Tritt A."/>
            <person name="Lipzen A."/>
            <person name="He G."/>
            <person name="Yan M."/>
            <person name="Ng V."/>
            <person name="Cullen D."/>
            <person name="Martin F."/>
            <person name="Rosso M.-N."/>
            <person name="Henrissat B."/>
            <person name="Hibbett D."/>
            <person name="Martinez A.T."/>
            <person name="Grigoriev I.V."/>
        </authorList>
    </citation>
    <scope>NUCLEOTIDE SEQUENCE</scope>
    <source>
        <strain evidence="3">MF-IS2</strain>
    </source>
</reference>
<evidence type="ECO:0000313" key="4">
    <source>
        <dbReference type="Proteomes" id="UP000807342"/>
    </source>
</evidence>
<feature type="transmembrane region" description="Helical" evidence="1">
    <location>
        <begin position="81"/>
        <end position="99"/>
    </location>
</feature>
<proteinExistence type="predicted"/>
<sequence length="127" mass="14239">MSSLVLLVLDLSLDPVHPAFDTTLDPVLDLDPIHPVFGIILRLILALDLIHPVFGTTLRLALALDLIHFVFGIILRPVPVLGLLIHFVLNFALGLYLLVHLAQVRRRARNHLPHSLMKLRFPLTGKM</sequence>
<feature type="chain" id="PRO_5040489486" evidence="2">
    <location>
        <begin position="19"/>
        <end position="127"/>
    </location>
</feature>
<name>A0A9P5X0B9_9AGAR</name>
<gene>
    <name evidence="3" type="ORF">P691DRAFT_495372</name>
</gene>
<dbReference type="Proteomes" id="UP000807342">
    <property type="component" value="Unassembled WGS sequence"/>
</dbReference>
<keyword evidence="2" id="KW-0732">Signal</keyword>
<keyword evidence="4" id="KW-1185">Reference proteome</keyword>
<keyword evidence="1" id="KW-0472">Membrane</keyword>